<accession>A0A6A6ZMY1</accession>
<evidence type="ECO:0000313" key="2">
    <source>
        <dbReference type="Proteomes" id="UP000799424"/>
    </source>
</evidence>
<reference evidence="1" key="1">
    <citation type="journal article" date="2020" name="Stud. Mycol.">
        <title>101 Dothideomycetes genomes: a test case for predicting lifestyles and emergence of pathogens.</title>
        <authorList>
            <person name="Haridas S."/>
            <person name="Albert R."/>
            <person name="Binder M."/>
            <person name="Bloem J."/>
            <person name="Labutti K."/>
            <person name="Salamov A."/>
            <person name="Andreopoulos B."/>
            <person name="Baker S."/>
            <person name="Barry K."/>
            <person name="Bills G."/>
            <person name="Bluhm B."/>
            <person name="Cannon C."/>
            <person name="Castanera R."/>
            <person name="Culley D."/>
            <person name="Daum C."/>
            <person name="Ezra D."/>
            <person name="Gonzalez J."/>
            <person name="Henrissat B."/>
            <person name="Kuo A."/>
            <person name="Liang C."/>
            <person name="Lipzen A."/>
            <person name="Lutzoni F."/>
            <person name="Magnuson J."/>
            <person name="Mondo S."/>
            <person name="Nolan M."/>
            <person name="Ohm R."/>
            <person name="Pangilinan J."/>
            <person name="Park H.-J."/>
            <person name="Ramirez L."/>
            <person name="Alfaro M."/>
            <person name="Sun H."/>
            <person name="Tritt A."/>
            <person name="Yoshinaga Y."/>
            <person name="Zwiers L.-H."/>
            <person name="Turgeon B."/>
            <person name="Goodwin S."/>
            <person name="Spatafora J."/>
            <person name="Crous P."/>
            <person name="Grigoriev I."/>
        </authorList>
    </citation>
    <scope>NUCLEOTIDE SEQUENCE</scope>
    <source>
        <strain evidence="1">CBS 113818</strain>
    </source>
</reference>
<dbReference type="Proteomes" id="UP000799424">
    <property type="component" value="Unassembled WGS sequence"/>
</dbReference>
<dbReference type="AlphaFoldDB" id="A0A6A6ZMY1"/>
<organism evidence="1 2">
    <name type="scientific">Ophiobolus disseminans</name>
    <dbReference type="NCBI Taxonomy" id="1469910"/>
    <lineage>
        <taxon>Eukaryota</taxon>
        <taxon>Fungi</taxon>
        <taxon>Dikarya</taxon>
        <taxon>Ascomycota</taxon>
        <taxon>Pezizomycotina</taxon>
        <taxon>Dothideomycetes</taxon>
        <taxon>Pleosporomycetidae</taxon>
        <taxon>Pleosporales</taxon>
        <taxon>Pleosporineae</taxon>
        <taxon>Phaeosphaeriaceae</taxon>
        <taxon>Ophiobolus</taxon>
    </lineage>
</organism>
<dbReference type="EMBL" id="MU006237">
    <property type="protein sequence ID" value="KAF2821585.1"/>
    <property type="molecule type" value="Genomic_DNA"/>
</dbReference>
<name>A0A6A6ZMY1_9PLEO</name>
<gene>
    <name evidence="1" type="ORF">CC86DRAFT_106565</name>
</gene>
<keyword evidence="2" id="KW-1185">Reference proteome</keyword>
<proteinExistence type="predicted"/>
<sequence>MQSSQQPATPRHSPQRAPRLLLAATTALNVALELFPRCHREGVAHSLSQSAYTAERITQINFAALAARTPAGCLFPLRPKPYLPASHGRELARPCTHCLC</sequence>
<protein>
    <submittedName>
        <fullName evidence="1">Uncharacterized protein</fullName>
    </submittedName>
</protein>
<evidence type="ECO:0000313" key="1">
    <source>
        <dbReference type="EMBL" id="KAF2821585.1"/>
    </source>
</evidence>